<protein>
    <submittedName>
        <fullName evidence="2">Uncharacterized protein</fullName>
    </submittedName>
</protein>
<reference evidence="2 3" key="1">
    <citation type="journal article" date="2023" name="J. Hered.">
        <title>Chromosome-level genome of the wood stork (Mycteria americana) provides insight into avian chromosome evolution.</title>
        <authorList>
            <person name="Flamio R. Jr."/>
            <person name="Ramstad K.M."/>
        </authorList>
    </citation>
    <scope>NUCLEOTIDE SEQUENCE [LARGE SCALE GENOMIC DNA]</scope>
    <source>
        <strain evidence="2">JAX WOST 10</strain>
    </source>
</reference>
<dbReference type="Proteomes" id="UP001333110">
    <property type="component" value="Unassembled WGS sequence"/>
</dbReference>
<evidence type="ECO:0000256" key="1">
    <source>
        <dbReference type="SAM" id="Phobius"/>
    </source>
</evidence>
<keyword evidence="3" id="KW-1185">Reference proteome</keyword>
<keyword evidence="1" id="KW-0472">Membrane</keyword>
<gene>
    <name evidence="2" type="ORF">QYF61_013383</name>
</gene>
<dbReference type="PANTHER" id="PTHR33332">
    <property type="entry name" value="REVERSE TRANSCRIPTASE DOMAIN-CONTAINING PROTEIN"/>
    <property type="match status" value="1"/>
</dbReference>
<keyword evidence="1" id="KW-0812">Transmembrane</keyword>
<name>A0AAN7RGW0_MYCAM</name>
<dbReference type="AlphaFoldDB" id="A0AAN7RGW0"/>
<comment type="caution">
    <text evidence="2">The sequence shown here is derived from an EMBL/GenBank/DDBJ whole genome shotgun (WGS) entry which is preliminary data.</text>
</comment>
<organism evidence="2 3">
    <name type="scientific">Mycteria americana</name>
    <name type="common">Wood stork</name>
    <dbReference type="NCBI Taxonomy" id="33587"/>
    <lineage>
        <taxon>Eukaryota</taxon>
        <taxon>Metazoa</taxon>
        <taxon>Chordata</taxon>
        <taxon>Craniata</taxon>
        <taxon>Vertebrata</taxon>
        <taxon>Euteleostomi</taxon>
        <taxon>Archelosauria</taxon>
        <taxon>Archosauria</taxon>
        <taxon>Dinosauria</taxon>
        <taxon>Saurischia</taxon>
        <taxon>Theropoda</taxon>
        <taxon>Coelurosauria</taxon>
        <taxon>Aves</taxon>
        <taxon>Neognathae</taxon>
        <taxon>Neoaves</taxon>
        <taxon>Aequornithes</taxon>
        <taxon>Ciconiiformes</taxon>
        <taxon>Ciconiidae</taxon>
        <taxon>Mycteria</taxon>
    </lineage>
</organism>
<evidence type="ECO:0000313" key="2">
    <source>
        <dbReference type="EMBL" id="KAK4806239.1"/>
    </source>
</evidence>
<keyword evidence="1" id="KW-1133">Transmembrane helix</keyword>
<dbReference type="EMBL" id="JAUNZN010000044">
    <property type="protein sequence ID" value="KAK4806239.1"/>
    <property type="molecule type" value="Genomic_DNA"/>
</dbReference>
<feature type="transmembrane region" description="Helical" evidence="1">
    <location>
        <begin position="106"/>
        <end position="126"/>
    </location>
</feature>
<sequence>MKFNRGKCKVLPLGRNPGHQYMLGATQLESSLAEKTLGLLVDTKLNMSQQCALAAKKANGILGCVGRSVLSKSREVILPPYSALVRPHLECCVQFLGSPVQERHGVLVLAGIELIFFIVAGVSVYIRKHFFTVKVTKHLNSLPRELVESPSLEIFKSFPDMVGPYDLQRSLPTSAIL</sequence>
<accession>A0AAN7RGW0</accession>
<evidence type="ECO:0000313" key="3">
    <source>
        <dbReference type="Proteomes" id="UP001333110"/>
    </source>
</evidence>
<proteinExistence type="predicted"/>